<dbReference type="Proteomes" id="UP000501466">
    <property type="component" value="Chromosome"/>
</dbReference>
<organism evidence="2 3">
    <name type="scientific">Thiosulfativibrio zosterae</name>
    <dbReference type="NCBI Taxonomy" id="2675053"/>
    <lineage>
        <taxon>Bacteria</taxon>
        <taxon>Pseudomonadati</taxon>
        <taxon>Pseudomonadota</taxon>
        <taxon>Gammaproteobacteria</taxon>
        <taxon>Thiotrichales</taxon>
        <taxon>Piscirickettsiaceae</taxon>
        <taxon>Thiosulfativibrio</taxon>
    </lineage>
</organism>
<dbReference type="InterPro" id="IPR013976">
    <property type="entry name" value="HDOD"/>
</dbReference>
<dbReference type="PANTHER" id="PTHR33525:SF5">
    <property type="entry name" value="TWO COMPONENT SIGNAL TRANSDUCTION SYSTEM RESPONSE REGULATOR"/>
    <property type="match status" value="1"/>
</dbReference>
<evidence type="ECO:0000259" key="1">
    <source>
        <dbReference type="PROSITE" id="PS51833"/>
    </source>
</evidence>
<name>A0A6F8PLA9_9GAMM</name>
<dbReference type="EMBL" id="AP021888">
    <property type="protein sequence ID" value="BBP42858.1"/>
    <property type="molecule type" value="Genomic_DNA"/>
</dbReference>
<sequence>MQDKIKVASNILAQMNVPNLPEEVIRLQEELHKKYPNTVTIANLISHNAELLADFMTLVNTNLTTENQQIKDAKAAVNVMGLDEIYNIFLSASITQLLAESPTERAILMHGAKSGIAAAEMSYWVFDVSRSEAYMAGLMQNIGALYLSRYSVEYQEIFEAQMGNPITGFLKEHELFKTDHTMIGAIVSKKWNIDPVIYKALLFHHDVDFAVKTASDQKIKHITALVILSNYVVSAAGGEQYITQEIKYYRDLAKNILKLPDNAMKAATAAVLKWGNKIGLTAGSH</sequence>
<gene>
    <name evidence="2" type="ORF">THMIRHAT_06040</name>
</gene>
<dbReference type="SUPFAM" id="SSF109604">
    <property type="entry name" value="HD-domain/PDEase-like"/>
    <property type="match status" value="1"/>
</dbReference>
<evidence type="ECO:0000313" key="2">
    <source>
        <dbReference type="EMBL" id="BBP42858.1"/>
    </source>
</evidence>
<dbReference type="AlphaFoldDB" id="A0A6F8PLA9"/>
<dbReference type="InterPro" id="IPR052340">
    <property type="entry name" value="RNase_Y/CdgJ"/>
</dbReference>
<dbReference type="KEGG" id="tzo:THMIRHAT_06040"/>
<protein>
    <recommendedName>
        <fullName evidence="1">HDOD domain-containing protein</fullName>
    </recommendedName>
</protein>
<dbReference type="PROSITE" id="PS51833">
    <property type="entry name" value="HDOD"/>
    <property type="match status" value="1"/>
</dbReference>
<accession>A0A6F8PLA9</accession>
<reference evidence="3" key="1">
    <citation type="submission" date="2019-11" db="EMBL/GenBank/DDBJ databases">
        <title>Isolation and characterization of two novel species in the genus Thiomicrorhabdus.</title>
        <authorList>
            <person name="Mochizuki J."/>
            <person name="Kojima H."/>
            <person name="Fukui M."/>
        </authorList>
    </citation>
    <scope>NUCLEOTIDE SEQUENCE [LARGE SCALE GENOMIC DNA]</scope>
    <source>
        <strain evidence="3">AkT22</strain>
    </source>
</reference>
<keyword evidence="3" id="KW-1185">Reference proteome</keyword>
<proteinExistence type="predicted"/>
<dbReference type="Gene3D" id="1.10.3210.10">
    <property type="entry name" value="Hypothetical protein af1432"/>
    <property type="match status" value="1"/>
</dbReference>
<evidence type="ECO:0000313" key="3">
    <source>
        <dbReference type="Proteomes" id="UP000501466"/>
    </source>
</evidence>
<dbReference type="Pfam" id="PF08668">
    <property type="entry name" value="HDOD"/>
    <property type="match status" value="1"/>
</dbReference>
<dbReference type="PANTHER" id="PTHR33525">
    <property type="match status" value="1"/>
</dbReference>
<dbReference type="RefSeq" id="WP_173290652.1">
    <property type="nucleotide sequence ID" value="NZ_AP021888.1"/>
</dbReference>
<feature type="domain" description="HDOD" evidence="1">
    <location>
        <begin position="17"/>
        <end position="207"/>
    </location>
</feature>